<organism evidence="2">
    <name type="scientific">Chromera velia CCMP2878</name>
    <dbReference type="NCBI Taxonomy" id="1169474"/>
    <lineage>
        <taxon>Eukaryota</taxon>
        <taxon>Sar</taxon>
        <taxon>Alveolata</taxon>
        <taxon>Colpodellida</taxon>
        <taxon>Chromeraceae</taxon>
        <taxon>Chromera</taxon>
    </lineage>
</organism>
<sequence>MNPNGGVSDKVADHSQLVELACCKPTNPSLQTLCPGREQILTDESFKDSLEQYKSKAAEMESRVATASERVLAPGPGEDPIVSYSRSLALDSVEIAKEIDQYDQKAAQANAKLQELSQADTEWGSLDPSDPRAQVLADAKDRWTHYKEYAEQKRDYLRAQQDYVQTYRSRNPAQPTTGEAYPGDDVASYMSGASKVDLSRLHAHVLEEKMPAIFAQAIEDINADPTNYPPKYFADSIEALSGDEDTQ</sequence>
<evidence type="ECO:0000256" key="1">
    <source>
        <dbReference type="SAM" id="Coils"/>
    </source>
</evidence>
<gene>
    <name evidence="2" type="ORF">Cvel_23133</name>
</gene>
<protein>
    <submittedName>
        <fullName evidence="2">Uncharacterized protein</fullName>
    </submittedName>
</protein>
<feature type="coiled-coil region" evidence="1">
    <location>
        <begin position="50"/>
        <end position="119"/>
    </location>
</feature>
<proteinExistence type="predicted"/>
<name>A0A0G4GS67_9ALVE</name>
<reference evidence="2" key="1">
    <citation type="submission" date="2014-11" db="EMBL/GenBank/DDBJ databases">
        <authorList>
            <person name="Otto D Thomas"/>
            <person name="Naeem Raeece"/>
        </authorList>
    </citation>
    <scope>NUCLEOTIDE SEQUENCE</scope>
</reference>
<accession>A0A0G4GS67</accession>
<dbReference type="AlphaFoldDB" id="A0A0G4GS67"/>
<evidence type="ECO:0000313" key="2">
    <source>
        <dbReference type="EMBL" id="CEM33443.1"/>
    </source>
</evidence>
<dbReference type="VEuPathDB" id="CryptoDB:Cvel_23133"/>
<dbReference type="EMBL" id="CDMZ01001493">
    <property type="protein sequence ID" value="CEM33443.1"/>
    <property type="molecule type" value="Genomic_DNA"/>
</dbReference>
<keyword evidence="1" id="KW-0175">Coiled coil</keyword>